<dbReference type="PANTHER" id="PTHR43736:SF4">
    <property type="entry name" value="SLR1690 PROTEIN"/>
    <property type="match status" value="1"/>
</dbReference>
<dbReference type="AlphaFoldDB" id="A0A7W5F9N1"/>
<accession>A0A7W5F9N1</accession>
<gene>
    <name evidence="2" type="ORF">FHS12_003352</name>
</gene>
<evidence type="ECO:0000313" key="3">
    <source>
        <dbReference type="Proteomes" id="UP000577707"/>
    </source>
</evidence>
<dbReference type="EC" id="3.6.1.55" evidence="2"/>
<dbReference type="Gene3D" id="3.90.79.10">
    <property type="entry name" value="Nucleoside Triphosphate Pyrophosphohydrolase"/>
    <property type="match status" value="1"/>
</dbReference>
<dbReference type="PANTHER" id="PTHR43736">
    <property type="entry name" value="ADP-RIBOSE PYROPHOSPHATASE"/>
    <property type="match status" value="1"/>
</dbReference>
<dbReference type="Pfam" id="PF00293">
    <property type="entry name" value="NUDIX"/>
    <property type="match status" value="1"/>
</dbReference>
<keyword evidence="3" id="KW-1185">Reference proteome</keyword>
<dbReference type="InterPro" id="IPR054105">
    <property type="entry name" value="WHD_NrtR"/>
</dbReference>
<dbReference type="Pfam" id="PF21906">
    <property type="entry name" value="WHD_NrtR"/>
    <property type="match status" value="1"/>
</dbReference>
<feature type="domain" description="Nudix hydrolase" evidence="1">
    <location>
        <begin position="4"/>
        <end position="138"/>
    </location>
</feature>
<dbReference type="Gene3D" id="1.10.10.10">
    <property type="entry name" value="Winged helix-like DNA-binding domain superfamily/Winged helix DNA-binding domain"/>
    <property type="match status" value="1"/>
</dbReference>
<organism evidence="2 3">
    <name type="scientific">Nocardioides albus</name>
    <dbReference type="NCBI Taxonomy" id="1841"/>
    <lineage>
        <taxon>Bacteria</taxon>
        <taxon>Bacillati</taxon>
        <taxon>Actinomycetota</taxon>
        <taxon>Actinomycetes</taxon>
        <taxon>Propionibacteriales</taxon>
        <taxon>Nocardioidaceae</taxon>
        <taxon>Nocardioides</taxon>
    </lineage>
</organism>
<dbReference type="SUPFAM" id="SSF46785">
    <property type="entry name" value="Winged helix' DNA-binding domain"/>
    <property type="match status" value="1"/>
</dbReference>
<dbReference type="PROSITE" id="PS51462">
    <property type="entry name" value="NUDIX"/>
    <property type="match status" value="1"/>
</dbReference>
<dbReference type="Proteomes" id="UP000577707">
    <property type="component" value="Unassembled WGS sequence"/>
</dbReference>
<dbReference type="EMBL" id="JACHXG010000006">
    <property type="protein sequence ID" value="MBB3090400.1"/>
    <property type="molecule type" value="Genomic_DNA"/>
</dbReference>
<dbReference type="RefSeq" id="WP_183547078.1">
    <property type="nucleotide sequence ID" value="NZ_BMQT01000014.1"/>
</dbReference>
<dbReference type="InterPro" id="IPR000086">
    <property type="entry name" value="NUDIX_hydrolase_dom"/>
</dbReference>
<keyword evidence="2" id="KW-0378">Hydrolase</keyword>
<dbReference type="GO" id="GO:0035539">
    <property type="term" value="F:8-oxo-7,8-dihydrodeoxyguanosine triphosphate pyrophosphatase activity"/>
    <property type="evidence" value="ECO:0007669"/>
    <property type="project" value="UniProtKB-EC"/>
</dbReference>
<evidence type="ECO:0000259" key="1">
    <source>
        <dbReference type="PROSITE" id="PS51462"/>
    </source>
</evidence>
<comment type="caution">
    <text evidence="2">The sequence shown here is derived from an EMBL/GenBank/DDBJ whole genome shotgun (WGS) entry which is preliminary data.</text>
</comment>
<dbReference type="SUPFAM" id="SSF55811">
    <property type="entry name" value="Nudix"/>
    <property type="match status" value="1"/>
</dbReference>
<dbReference type="InterPro" id="IPR036390">
    <property type="entry name" value="WH_DNA-bd_sf"/>
</dbReference>
<dbReference type="InterPro" id="IPR036388">
    <property type="entry name" value="WH-like_DNA-bd_sf"/>
</dbReference>
<protein>
    <submittedName>
        <fullName evidence="2">8-oxo-dGTP diphosphatase</fullName>
        <ecNumber evidence="2">3.6.1.55</ecNumber>
    </submittedName>
</protein>
<name>A0A7W5F9N1_9ACTN</name>
<dbReference type="CDD" id="cd18873">
    <property type="entry name" value="NUDIX_NadM_like"/>
    <property type="match status" value="1"/>
</dbReference>
<reference evidence="2 3" key="1">
    <citation type="submission" date="2020-08" db="EMBL/GenBank/DDBJ databases">
        <title>Genomic Encyclopedia of Type Strains, Phase III (KMG-III): the genomes of soil and plant-associated and newly described type strains.</title>
        <authorList>
            <person name="Whitman W."/>
        </authorList>
    </citation>
    <scope>NUCLEOTIDE SEQUENCE [LARGE SCALE GENOMIC DNA]</scope>
    <source>
        <strain evidence="2 3">CECT 3302</strain>
    </source>
</reference>
<proteinExistence type="predicted"/>
<sequence>MECPKFAVSVDLVVLTVRDEALSALVVRRGTEPCRGAWALPGGFVLEDEGLEEAAARELAEATGMRPGSVHVEQLATYGAPGRDPRARVVTVAYLALAPDLPVPAAGSDATDAQWCPVDSLLADDGLASDGLASDGLAFDHAAILRDGVERARSKLEYSPLGAAFCAAEFTVAELRRVYEIVWGERLDPRNFHRKVTKTEAFLEPTGTTTTRDGGRPAQLFRRGSAEHLHPPLLRRTT</sequence>
<evidence type="ECO:0000313" key="2">
    <source>
        <dbReference type="EMBL" id="MBB3090400.1"/>
    </source>
</evidence>
<dbReference type="InterPro" id="IPR015797">
    <property type="entry name" value="NUDIX_hydrolase-like_dom_sf"/>
</dbReference>